<name>A0A8J4PSK6_9MYCE</name>
<comment type="caution">
    <text evidence="2">The sequence shown here is derived from an EMBL/GenBank/DDBJ whole genome shotgun (WGS) entry which is preliminary data.</text>
</comment>
<evidence type="ECO:0000259" key="1">
    <source>
        <dbReference type="Pfam" id="PF25757"/>
    </source>
</evidence>
<keyword evidence="3" id="KW-1185">Reference proteome</keyword>
<dbReference type="EMBL" id="AJWJ01000878">
    <property type="protein sequence ID" value="KAF2068681.1"/>
    <property type="molecule type" value="Genomic_DNA"/>
</dbReference>
<dbReference type="Gene3D" id="1.25.10.10">
    <property type="entry name" value="Leucine-rich Repeat Variant"/>
    <property type="match status" value="1"/>
</dbReference>
<dbReference type="InterPro" id="IPR052623">
    <property type="entry name" value="DAAF5"/>
</dbReference>
<dbReference type="PANTHER" id="PTHR16216:SF2">
    <property type="entry name" value="DYNEIN AXONEMAL ASSEMBLY FACTOR 5"/>
    <property type="match status" value="1"/>
</dbReference>
<protein>
    <recommendedName>
        <fullName evidence="1">Dynein axonemal assembly factor 5 TPR repeats domain-containing protein</fullName>
    </recommendedName>
</protein>
<dbReference type="PANTHER" id="PTHR16216">
    <property type="entry name" value="DYNEIN ASSEMBLY FACTOR 5, AXONEMAL"/>
    <property type="match status" value="1"/>
</dbReference>
<evidence type="ECO:0000313" key="2">
    <source>
        <dbReference type="EMBL" id="KAF2068681.1"/>
    </source>
</evidence>
<dbReference type="InterPro" id="IPR057978">
    <property type="entry name" value="TPR_DAAF5"/>
</dbReference>
<gene>
    <name evidence="2" type="ORF">CYY_009994</name>
</gene>
<proteinExistence type="predicted"/>
<organism evidence="2 3">
    <name type="scientific">Polysphondylium violaceum</name>
    <dbReference type="NCBI Taxonomy" id="133409"/>
    <lineage>
        <taxon>Eukaryota</taxon>
        <taxon>Amoebozoa</taxon>
        <taxon>Evosea</taxon>
        <taxon>Eumycetozoa</taxon>
        <taxon>Dictyostelia</taxon>
        <taxon>Dictyosteliales</taxon>
        <taxon>Dictyosteliaceae</taxon>
        <taxon>Polysphondylium</taxon>
    </lineage>
</organism>
<dbReference type="Pfam" id="PF25757">
    <property type="entry name" value="TPR_DNAAF5"/>
    <property type="match status" value="1"/>
</dbReference>
<sequence length="578" mass="65955">MSEQQQSNNNSNDELIDQDIKIVLDDLKALLSTTSLFSKKKAVEKFNNSFINNVSKFDNNDIFMNHLFEPLNNLTLDSLEKCRTISLELLLLSSNNLKSFPTCINRLLFTLETISKTEQVEELQILNIKLLDKIIEIGSVESISTITDRIVNIFKNTLSKNIPELKESTLKSISKLSEKVPNRIKYYSSELISKLIECLGDRHQRVRSESLYALSSLVNSGSIKIIDTLEDHLVLLANDQSSLVKITCCKCIQSWITNIGQPIRQYYHFLLFNLISLSTSDILPIKQEAINALNSLNKSSSGDSEIDISDIDMDQRKELINDFRNIKSLVNSNNSHLKYIKNTFGNVDIDDQIGLIIFQHSQAIMKYYYRTIHDHQLNSVVREYKLSFLIALICYLGKSNAIRYIDAIMQILIVYQIDTSVDSITTKYKELVILLGHLIPLSIMLPRVTELVKQQLQDQNDLSIIKSLLLILNLYFIGFKSSSSSALQEKKKEFENNQQEKQEFKNLLSLLLSLQSKGLFVLDDGSCLLSAIFIDSIFTKENIHTDTLLKLLNNSNNNLLNENISKSIGFLSWNDIKK</sequence>
<dbReference type="InterPro" id="IPR011989">
    <property type="entry name" value="ARM-like"/>
</dbReference>
<evidence type="ECO:0000313" key="3">
    <source>
        <dbReference type="Proteomes" id="UP000695562"/>
    </source>
</evidence>
<reference evidence="2" key="1">
    <citation type="submission" date="2020-01" db="EMBL/GenBank/DDBJ databases">
        <title>Development of genomics and gene disruption for Polysphondylium violaceum indicates a role for the polyketide synthase stlB in stalk morphogenesis.</title>
        <authorList>
            <person name="Narita B."/>
            <person name="Kawabe Y."/>
            <person name="Kin K."/>
            <person name="Saito T."/>
            <person name="Gibbs R."/>
            <person name="Kuspa A."/>
            <person name="Muzny D."/>
            <person name="Queller D."/>
            <person name="Richards S."/>
            <person name="Strassman J."/>
            <person name="Sucgang R."/>
            <person name="Worley K."/>
            <person name="Schaap P."/>
        </authorList>
    </citation>
    <scope>NUCLEOTIDE SEQUENCE</scope>
    <source>
        <strain evidence="2">QSvi11</strain>
    </source>
</reference>
<feature type="domain" description="Dynein axonemal assembly factor 5 TPR repeats" evidence="1">
    <location>
        <begin position="32"/>
        <end position="293"/>
    </location>
</feature>
<dbReference type="AlphaFoldDB" id="A0A8J4PSK6"/>
<dbReference type="Proteomes" id="UP000695562">
    <property type="component" value="Unassembled WGS sequence"/>
</dbReference>
<dbReference type="OrthoDB" id="21200at2759"/>
<dbReference type="SUPFAM" id="SSF48371">
    <property type="entry name" value="ARM repeat"/>
    <property type="match status" value="1"/>
</dbReference>
<accession>A0A8J4PSK6</accession>
<dbReference type="InterPro" id="IPR016024">
    <property type="entry name" value="ARM-type_fold"/>
</dbReference>